<evidence type="ECO:0000259" key="1">
    <source>
        <dbReference type="Pfam" id="PF07589"/>
    </source>
</evidence>
<evidence type="ECO:0000313" key="3">
    <source>
        <dbReference type="Proteomes" id="UP001575105"/>
    </source>
</evidence>
<dbReference type="SUPFAM" id="SSF82171">
    <property type="entry name" value="DPP6 N-terminal domain-like"/>
    <property type="match status" value="1"/>
</dbReference>
<dbReference type="RefSeq" id="WP_425347260.1">
    <property type="nucleotide sequence ID" value="NZ_JBGUBD010000019.1"/>
</dbReference>
<reference evidence="2 3" key="1">
    <citation type="submission" date="2024-08" db="EMBL/GenBank/DDBJ databases">
        <title>Whole-genome sequencing of halo(alkali)philic microorganisms from hypersaline lakes.</title>
        <authorList>
            <person name="Sorokin D.Y."/>
            <person name="Merkel A.Y."/>
            <person name="Messina E."/>
            <person name="Yakimov M."/>
        </authorList>
    </citation>
    <scope>NUCLEOTIDE SEQUENCE [LARGE SCALE GENOMIC DNA]</scope>
    <source>
        <strain evidence="2 3">AB-hyl4</strain>
    </source>
</reference>
<dbReference type="InterPro" id="IPR013424">
    <property type="entry name" value="Ice-binding_C"/>
</dbReference>
<organism evidence="2 3">
    <name type="scientific">Natronomicrosphaera hydrolytica</name>
    <dbReference type="NCBI Taxonomy" id="3242702"/>
    <lineage>
        <taxon>Bacteria</taxon>
        <taxon>Pseudomonadati</taxon>
        <taxon>Planctomycetota</taxon>
        <taxon>Phycisphaerae</taxon>
        <taxon>Phycisphaerales</taxon>
        <taxon>Phycisphaeraceae</taxon>
        <taxon>Natronomicrosphaera</taxon>
    </lineage>
</organism>
<dbReference type="NCBIfam" id="TIGR02595">
    <property type="entry name" value="PEP_CTERM"/>
    <property type="match status" value="1"/>
</dbReference>
<evidence type="ECO:0000313" key="2">
    <source>
        <dbReference type="EMBL" id="MFA9480339.1"/>
    </source>
</evidence>
<keyword evidence="3" id="KW-1185">Reference proteome</keyword>
<dbReference type="EMBL" id="JBGUBD010000019">
    <property type="protein sequence ID" value="MFA9480339.1"/>
    <property type="molecule type" value="Genomic_DNA"/>
</dbReference>
<sequence length="386" mass="39038">MQTPSTCIALTCAALLTAGTPLDVKADSFAIFSVQGQNSIRTLDTRTGQPVTGTLASGQTLSAAQRTGDQLLYSVDGTWATHIVNPEPLEGPSANIYASNRSLGVTDAGATGDAVGTLYNNTLGSPHALYHLAATGPTAITTTNIHSVAVSKGTALVGRDNGQIHSYDLATGTFSGNLITGSMTVAAGAGDSGTFAFGFTAANNTSHSRVATSPPLALVSGASTASLMLNAFGSQDVLLATVGSNIVRFDSRSSTAFVTTASGQALSHAVALGNSNLFILGTATGGTHRYDVDAGTYTTFSSVERLVSGFSFGDYALLGLLHTDGSGRTVLVDHNGSILSTVASSTGDASAAYVIGAGTSYTVIPEPGSMTLLGLGGVLILFRRRA</sequence>
<comment type="caution">
    <text evidence="2">The sequence shown here is derived from an EMBL/GenBank/DDBJ whole genome shotgun (WGS) entry which is preliminary data.</text>
</comment>
<accession>A0ABV4UC07</accession>
<gene>
    <name evidence="2" type="ORF">ACERK3_18875</name>
</gene>
<name>A0ABV4UC07_9BACT</name>
<proteinExistence type="predicted"/>
<dbReference type="Pfam" id="PF07589">
    <property type="entry name" value="PEP-CTERM"/>
    <property type="match status" value="1"/>
</dbReference>
<dbReference type="Proteomes" id="UP001575105">
    <property type="component" value="Unassembled WGS sequence"/>
</dbReference>
<feature type="domain" description="Ice-binding protein C-terminal" evidence="1">
    <location>
        <begin position="364"/>
        <end position="385"/>
    </location>
</feature>
<protein>
    <submittedName>
        <fullName evidence="2">PEP-CTERM sorting domain-containing protein</fullName>
    </submittedName>
</protein>